<evidence type="ECO:0000256" key="7">
    <source>
        <dbReference type="ARBA" id="ARBA00022800"/>
    </source>
</evidence>
<keyword evidence="9" id="KW-0460">Magnesium</keyword>
<evidence type="ECO:0000256" key="3">
    <source>
        <dbReference type="ARBA" id="ARBA00022694"/>
    </source>
</evidence>
<gene>
    <name evidence="15" type="ordered locus">Tlie_0358</name>
</gene>
<dbReference type="InterPro" id="IPR050124">
    <property type="entry name" value="tRNA_CCA-adding_enzyme"/>
</dbReference>
<dbReference type="Pfam" id="PF12627">
    <property type="entry name" value="PolyA_pol_RNAbd"/>
    <property type="match status" value="1"/>
</dbReference>
<organism evidence="15 16">
    <name type="scientific">Thermovirga lienii (strain ATCC BAA-1197 / DSM 17291 / Cas60314)</name>
    <dbReference type="NCBI Taxonomy" id="580340"/>
    <lineage>
        <taxon>Bacteria</taxon>
        <taxon>Thermotogati</taxon>
        <taxon>Synergistota</taxon>
        <taxon>Synergistia</taxon>
        <taxon>Synergistales</taxon>
        <taxon>Thermovirgaceae</taxon>
        <taxon>Thermovirga</taxon>
    </lineage>
</organism>
<name>G7V761_THELD</name>
<dbReference type="Pfam" id="PF01743">
    <property type="entry name" value="PolyA_pol"/>
    <property type="match status" value="1"/>
</dbReference>
<dbReference type="InterPro" id="IPR032828">
    <property type="entry name" value="PolyA_RNA-bd"/>
</dbReference>
<keyword evidence="7" id="KW-0692">RNA repair</keyword>
<dbReference type="STRING" id="580340.Tlie_0358"/>
<dbReference type="InterPro" id="IPR043519">
    <property type="entry name" value="NT_sf"/>
</dbReference>
<dbReference type="Proteomes" id="UP000005868">
    <property type="component" value="Chromosome"/>
</dbReference>
<keyword evidence="5" id="KW-0479">Metal-binding</keyword>
<evidence type="ECO:0000256" key="9">
    <source>
        <dbReference type="ARBA" id="ARBA00022842"/>
    </source>
</evidence>
<protein>
    <submittedName>
        <fullName evidence="15">Polynucleotide adenylyltransferase/metal dependent phosphohydrolase</fullName>
    </submittedName>
</protein>
<evidence type="ECO:0000256" key="1">
    <source>
        <dbReference type="ARBA" id="ARBA00001946"/>
    </source>
</evidence>
<dbReference type="GO" id="GO:0008033">
    <property type="term" value="P:tRNA processing"/>
    <property type="evidence" value="ECO:0007669"/>
    <property type="project" value="UniProtKB-KW"/>
</dbReference>
<sequence length="420" mass="46865">MKEPWENALYIIETLEEKGYQAFIVGGAVRDLLLCKDPLDIDVATSASLKEVASTFPQAKIIGKGTLQCATMSLDNVTLDVVSFADSTLEEDLKRRDFTVNAMAMDKNGKIIDPWGGQNDLCTRQVKFTESPRMRITEDPARIVRAARLVASLPGFTLAEDTKNMCIIHRELLGIVPAERIGKEVLKALSAKTSLFIKILDDLGALKSAIAPLYNLKSISQDPIKHPEGDAFVHSLLCLKHMEDLTHDPLMKAAALFHDIGKALGSSGHEKKGAKMARELFKTWAWPQKLANEVCSLIEWHDLPFTLPETKTVAKLILERGTKWIDKLFLLGYADTLAGSGDLPRYTRNRSETIRFIFNLRHGVPLRGKDLIELFPSLDEKKIGEILGDLAGKIASEGLKNRKDLLRWIEDRYHHQGKGC</sequence>
<dbReference type="Gene3D" id="1.10.3090.10">
    <property type="entry name" value="cca-adding enzyme, domain 2"/>
    <property type="match status" value="1"/>
</dbReference>
<dbReference type="GO" id="GO:0005524">
    <property type="term" value="F:ATP binding"/>
    <property type="evidence" value="ECO:0007669"/>
    <property type="project" value="UniProtKB-KW"/>
</dbReference>
<dbReference type="Pfam" id="PF01966">
    <property type="entry name" value="HD"/>
    <property type="match status" value="1"/>
</dbReference>
<reference evidence="15 16" key="2">
    <citation type="journal article" date="2012" name="Stand. Genomic Sci.">
        <title>Genome sequence of the moderately thermophilic, amino-acid-degrading and sulfur-reducing bacterium Thermovirga lienii type strain (Cas60314(T)).</title>
        <authorList>
            <person name="Goker M."/>
            <person name="Saunders E."/>
            <person name="Lapidus A."/>
            <person name="Nolan M."/>
            <person name="Lucas S."/>
            <person name="Hammon N."/>
            <person name="Deshpande S."/>
            <person name="Cheng J.F."/>
            <person name="Han C."/>
            <person name="Tapia R."/>
            <person name="Goodwin L.A."/>
            <person name="Pitluck S."/>
            <person name="Liolios K."/>
            <person name="Mavromatis K."/>
            <person name="Pagani I."/>
            <person name="Ivanova N."/>
            <person name="Mikhailova N."/>
            <person name="Pati A."/>
            <person name="Chen A."/>
            <person name="Palaniappan K."/>
            <person name="Land M."/>
            <person name="Chang Y.J."/>
            <person name="Jeffries C.D."/>
            <person name="Brambilla E.M."/>
            <person name="Rohde M."/>
            <person name="Spring S."/>
            <person name="Detter J.C."/>
            <person name="Woyke T."/>
            <person name="Bristow J."/>
            <person name="Eisen J.A."/>
            <person name="Markowitz V."/>
            <person name="Hugenholtz P."/>
            <person name="Kyrpides N.C."/>
            <person name="Klenk H.P."/>
        </authorList>
    </citation>
    <scope>NUCLEOTIDE SEQUENCE [LARGE SCALE GENOMIC DNA]</scope>
    <source>
        <strain evidence="16">ATCC BAA-1197 / DSM 17291 / Cas60314</strain>
    </source>
</reference>
<accession>G7V761</accession>
<dbReference type="InterPro" id="IPR006674">
    <property type="entry name" value="HD_domain"/>
</dbReference>
<dbReference type="AlphaFoldDB" id="G7V761"/>
<evidence type="ECO:0000256" key="11">
    <source>
        <dbReference type="RuleBase" id="RU003953"/>
    </source>
</evidence>
<feature type="domain" description="tRNA nucleotidyltransferase/poly(A) polymerase RNA and SrmB- binding" evidence="14">
    <location>
        <begin position="155"/>
        <end position="207"/>
    </location>
</feature>
<comment type="cofactor">
    <cofactor evidence="1">
        <name>Mg(2+)</name>
        <dbReference type="ChEBI" id="CHEBI:18420"/>
    </cofactor>
</comment>
<dbReference type="SUPFAM" id="SSF81301">
    <property type="entry name" value="Nucleotidyltransferase"/>
    <property type="match status" value="1"/>
</dbReference>
<comment type="similarity">
    <text evidence="11">Belongs to the tRNA nucleotidyltransferase/poly(A) polymerase family.</text>
</comment>
<dbReference type="eggNOG" id="COG1418">
    <property type="taxonomic scope" value="Bacteria"/>
</dbReference>
<evidence type="ECO:0000256" key="2">
    <source>
        <dbReference type="ARBA" id="ARBA00022679"/>
    </source>
</evidence>
<keyword evidence="4 15" id="KW-0548">Nucleotidyltransferase</keyword>
<evidence type="ECO:0000256" key="8">
    <source>
        <dbReference type="ARBA" id="ARBA00022840"/>
    </source>
</evidence>
<evidence type="ECO:0000256" key="5">
    <source>
        <dbReference type="ARBA" id="ARBA00022723"/>
    </source>
</evidence>
<dbReference type="InterPro" id="IPR002646">
    <property type="entry name" value="PolA_pol_head_dom"/>
</dbReference>
<dbReference type="GO" id="GO:0016787">
    <property type="term" value="F:hydrolase activity"/>
    <property type="evidence" value="ECO:0007669"/>
    <property type="project" value="UniProtKB-KW"/>
</dbReference>
<evidence type="ECO:0000259" key="12">
    <source>
        <dbReference type="Pfam" id="PF01743"/>
    </source>
</evidence>
<reference evidence="16" key="1">
    <citation type="submission" date="2011-10" db="EMBL/GenBank/DDBJ databases">
        <title>The complete genome of chromosome of Thermovirga lienii DSM 17291.</title>
        <authorList>
            <consortium name="US DOE Joint Genome Institute (JGI-PGF)"/>
            <person name="Lucas S."/>
            <person name="Copeland A."/>
            <person name="Lapidus A."/>
            <person name="Glavina del Rio T."/>
            <person name="Dalin E."/>
            <person name="Tice H."/>
            <person name="Bruce D."/>
            <person name="Goodwin L."/>
            <person name="Pitluck S."/>
            <person name="Peters L."/>
            <person name="Mikhailova N."/>
            <person name="Saunders E."/>
            <person name="Kyrpides N."/>
            <person name="Mavromatis K."/>
            <person name="Ivanova N."/>
            <person name="Last F.I."/>
            <person name="Brettin T."/>
            <person name="Detter J.C."/>
            <person name="Han C."/>
            <person name="Larimer F."/>
            <person name="Land M."/>
            <person name="Hauser L."/>
            <person name="Markowitz V."/>
            <person name="Cheng J.-F."/>
            <person name="Hugenholtz P."/>
            <person name="Woyke T."/>
            <person name="Wu D."/>
            <person name="Spring S."/>
            <person name="Schroeder M."/>
            <person name="Brambilla E.-M."/>
            <person name="Klenk H.-P."/>
            <person name="Eisen J.A."/>
        </authorList>
    </citation>
    <scope>NUCLEOTIDE SEQUENCE [LARGE SCALE GENOMIC DNA]</scope>
    <source>
        <strain evidence="16">ATCC BAA-1197 / DSM 17291 / Cas60314</strain>
    </source>
</reference>
<dbReference type="EMBL" id="CP003096">
    <property type="protein sequence ID" value="AER66095.1"/>
    <property type="molecule type" value="Genomic_DNA"/>
</dbReference>
<dbReference type="Gene3D" id="1.10.246.80">
    <property type="match status" value="1"/>
</dbReference>
<keyword evidence="6" id="KW-0547">Nucleotide-binding</keyword>
<keyword evidence="16" id="KW-1185">Reference proteome</keyword>
<dbReference type="GO" id="GO:0016779">
    <property type="term" value="F:nucleotidyltransferase activity"/>
    <property type="evidence" value="ECO:0007669"/>
    <property type="project" value="UniProtKB-KW"/>
</dbReference>
<evidence type="ECO:0000256" key="10">
    <source>
        <dbReference type="ARBA" id="ARBA00022884"/>
    </source>
</evidence>
<dbReference type="OrthoDB" id="9805698at2"/>
<evidence type="ECO:0000256" key="6">
    <source>
        <dbReference type="ARBA" id="ARBA00022741"/>
    </source>
</evidence>
<dbReference type="PANTHER" id="PTHR47545:SF1">
    <property type="entry name" value="MULTIFUNCTIONAL CCA PROTEIN"/>
    <property type="match status" value="1"/>
</dbReference>
<dbReference type="Gene3D" id="3.30.460.10">
    <property type="entry name" value="Beta Polymerase, domain 2"/>
    <property type="match status" value="1"/>
</dbReference>
<evidence type="ECO:0000259" key="13">
    <source>
        <dbReference type="Pfam" id="PF01966"/>
    </source>
</evidence>
<evidence type="ECO:0000256" key="4">
    <source>
        <dbReference type="ARBA" id="ARBA00022695"/>
    </source>
</evidence>
<dbReference type="KEGG" id="tli:Tlie_0358"/>
<keyword evidence="3" id="KW-0819">tRNA processing</keyword>
<feature type="domain" description="HD" evidence="13">
    <location>
        <begin position="233"/>
        <end position="328"/>
    </location>
</feature>
<dbReference type="PANTHER" id="PTHR47545">
    <property type="entry name" value="MULTIFUNCTIONAL CCA PROTEIN"/>
    <property type="match status" value="1"/>
</dbReference>
<keyword evidence="15" id="KW-0378">Hydrolase</keyword>
<dbReference type="GO" id="GO:0046872">
    <property type="term" value="F:metal ion binding"/>
    <property type="evidence" value="ECO:0007669"/>
    <property type="project" value="UniProtKB-KW"/>
</dbReference>
<dbReference type="HOGENOM" id="CLU_015961_3_1_0"/>
<evidence type="ECO:0000313" key="16">
    <source>
        <dbReference type="Proteomes" id="UP000005868"/>
    </source>
</evidence>
<keyword evidence="8" id="KW-0067">ATP-binding</keyword>
<dbReference type="SUPFAM" id="SSF81891">
    <property type="entry name" value="Poly A polymerase C-terminal region-like"/>
    <property type="match status" value="1"/>
</dbReference>
<dbReference type="eggNOG" id="COG0617">
    <property type="taxonomic scope" value="Bacteria"/>
</dbReference>
<feature type="domain" description="Poly A polymerase head" evidence="12">
    <location>
        <begin position="22"/>
        <end position="126"/>
    </location>
</feature>
<proteinExistence type="inferred from homology"/>
<keyword evidence="2 11" id="KW-0808">Transferase</keyword>
<evidence type="ECO:0000313" key="15">
    <source>
        <dbReference type="EMBL" id="AER66095.1"/>
    </source>
</evidence>
<keyword evidence="10 11" id="KW-0694">RNA-binding</keyword>
<dbReference type="GO" id="GO:0003723">
    <property type="term" value="F:RNA binding"/>
    <property type="evidence" value="ECO:0007669"/>
    <property type="project" value="UniProtKB-KW"/>
</dbReference>
<dbReference type="GO" id="GO:0042245">
    <property type="term" value="P:RNA repair"/>
    <property type="evidence" value="ECO:0007669"/>
    <property type="project" value="UniProtKB-KW"/>
</dbReference>
<evidence type="ECO:0000259" key="14">
    <source>
        <dbReference type="Pfam" id="PF12627"/>
    </source>
</evidence>
<dbReference type="CDD" id="cd05398">
    <property type="entry name" value="NT_ClassII-CCAase"/>
    <property type="match status" value="1"/>
</dbReference>